<proteinExistence type="predicted"/>
<name>A0A318YVI0_ASPNB</name>
<keyword evidence="2" id="KW-1185">Reference proteome</keyword>
<accession>A0A318YVI0</accession>
<evidence type="ECO:0000313" key="1">
    <source>
        <dbReference type="EMBL" id="PYH35930.1"/>
    </source>
</evidence>
<dbReference type="AlphaFoldDB" id="A0A318YVI0"/>
<organism evidence="1 2">
    <name type="scientific">Aspergillus neoniger (strain CBS 115656)</name>
    <dbReference type="NCBI Taxonomy" id="1448310"/>
    <lineage>
        <taxon>Eukaryota</taxon>
        <taxon>Fungi</taxon>
        <taxon>Dikarya</taxon>
        <taxon>Ascomycota</taxon>
        <taxon>Pezizomycotina</taxon>
        <taxon>Eurotiomycetes</taxon>
        <taxon>Eurotiomycetidae</taxon>
        <taxon>Eurotiales</taxon>
        <taxon>Aspergillaceae</taxon>
        <taxon>Aspergillus</taxon>
        <taxon>Aspergillus subgen. Circumdati</taxon>
    </lineage>
</organism>
<protein>
    <submittedName>
        <fullName evidence="1">Uncharacterized protein</fullName>
    </submittedName>
</protein>
<dbReference type="Proteomes" id="UP000247647">
    <property type="component" value="Unassembled WGS sequence"/>
</dbReference>
<dbReference type="EMBL" id="KZ821454">
    <property type="protein sequence ID" value="PYH35930.1"/>
    <property type="molecule type" value="Genomic_DNA"/>
</dbReference>
<dbReference type="GeneID" id="37121745"/>
<dbReference type="RefSeq" id="XP_025481408.1">
    <property type="nucleotide sequence ID" value="XM_025619289.1"/>
</dbReference>
<reference evidence="1" key="1">
    <citation type="submission" date="2016-12" db="EMBL/GenBank/DDBJ databases">
        <title>The genomes of Aspergillus section Nigri reveals drivers in fungal speciation.</title>
        <authorList>
            <consortium name="DOE Joint Genome Institute"/>
            <person name="Vesth T.C."/>
            <person name="Nybo J."/>
            <person name="Theobald S."/>
            <person name="Brandl J."/>
            <person name="Frisvad J.C."/>
            <person name="Nielsen K.F."/>
            <person name="Lyhne E.K."/>
            <person name="Kogle M.E."/>
            <person name="Kuo A."/>
            <person name="Riley R."/>
            <person name="Clum A."/>
            <person name="Nolan M."/>
            <person name="Lipzen A."/>
            <person name="Salamov A."/>
            <person name="Henrissat B."/>
            <person name="Wiebenga A."/>
            <person name="De Vries R.P."/>
            <person name="Grigoriev I.V."/>
            <person name="Mortensen U.H."/>
            <person name="Andersen M.R."/>
            <person name="Baker S.E."/>
        </authorList>
    </citation>
    <scope>NUCLEOTIDE SEQUENCE [LARGE SCALE GENOMIC DNA]</scope>
    <source>
        <strain evidence="1">CBS 115656</strain>
    </source>
</reference>
<evidence type="ECO:0000313" key="2">
    <source>
        <dbReference type="Proteomes" id="UP000247647"/>
    </source>
</evidence>
<gene>
    <name evidence="1" type="ORF">BO87DRAFT_304700</name>
</gene>
<sequence length="53" mass="6093">MVDSILVGCVREDLSGHAYEQMHRYSFPGRSTSPVWYTSSNARGENRMKAEER</sequence>